<dbReference type="Proteomes" id="UP001239111">
    <property type="component" value="Chromosome 2"/>
</dbReference>
<name>A0ACC2PA20_9HYME</name>
<organism evidence="1 2">
    <name type="scientific">Eretmocerus hayati</name>
    <dbReference type="NCBI Taxonomy" id="131215"/>
    <lineage>
        <taxon>Eukaryota</taxon>
        <taxon>Metazoa</taxon>
        <taxon>Ecdysozoa</taxon>
        <taxon>Arthropoda</taxon>
        <taxon>Hexapoda</taxon>
        <taxon>Insecta</taxon>
        <taxon>Pterygota</taxon>
        <taxon>Neoptera</taxon>
        <taxon>Endopterygota</taxon>
        <taxon>Hymenoptera</taxon>
        <taxon>Apocrita</taxon>
        <taxon>Proctotrupomorpha</taxon>
        <taxon>Chalcidoidea</taxon>
        <taxon>Aphelinidae</taxon>
        <taxon>Aphelininae</taxon>
        <taxon>Eretmocerus</taxon>
    </lineage>
</organism>
<keyword evidence="2" id="KW-1185">Reference proteome</keyword>
<evidence type="ECO:0000313" key="2">
    <source>
        <dbReference type="Proteomes" id="UP001239111"/>
    </source>
</evidence>
<sequence>MALTEKLAITGISLLVAGIAFGWFLFPTFLQVTIHKQVDLKDGSPSRELWTKHPFFVEFKIYLFNVTNPNEVKSGAKPILHQVGPYFFEEWQEKLDLVDRDDDDTVEFNMKNKWIFRPDLSEGLTGQEELTLPHMYMLGLVLAAEKENPHTIPVMNEAIDSVFKNPENIFINVKAMDLMFDGIPIDCTVTDTAGKALCGMVEKNDQDLVQDGENTYKFSLFGAKNDTTSKNRLRVSRGIKRMQYLGVVVEYAGLMNISKWNDQECDAFRGTDGTMFHPYFKKDEDAVIFNPDLCRSLSSTFAEKTTVSGLLTDRYSLVFDESDGESYKKCYCPAPGRCLKKGVIDLFKCVGTPLIVSHPHFYLGDKNYLNMVEGLKPSEEEHKYFMDLEPLTGIPLVSKKRIQYNIMIHKIEKIDIMKNLPEVLLPIYWFGENMIMPDKSISRAKSKHTSKKIMNILRWIMVLGGLILLGIAGFLHFHVLQKMKGFDLRKLPNKMNTDDRMNVNIHTLPTSEIPSNTQTTTSESYFSYKR</sequence>
<reference evidence="1" key="1">
    <citation type="submission" date="2023-04" db="EMBL/GenBank/DDBJ databases">
        <title>A chromosome-level genome assembly of the parasitoid wasp Eretmocerus hayati.</title>
        <authorList>
            <person name="Zhong Y."/>
            <person name="Liu S."/>
            <person name="Liu Y."/>
        </authorList>
    </citation>
    <scope>NUCLEOTIDE SEQUENCE</scope>
    <source>
        <strain evidence="1">ZJU_SS_LIU_2023</strain>
    </source>
</reference>
<evidence type="ECO:0000313" key="1">
    <source>
        <dbReference type="EMBL" id="KAJ8680288.1"/>
    </source>
</evidence>
<dbReference type="EMBL" id="CM056742">
    <property type="protein sequence ID" value="KAJ8680288.1"/>
    <property type="molecule type" value="Genomic_DNA"/>
</dbReference>
<protein>
    <submittedName>
        <fullName evidence="1">Uncharacterized protein</fullName>
    </submittedName>
</protein>
<accession>A0ACC2PA20</accession>
<gene>
    <name evidence="1" type="ORF">QAD02_016075</name>
</gene>
<comment type="caution">
    <text evidence="1">The sequence shown here is derived from an EMBL/GenBank/DDBJ whole genome shotgun (WGS) entry which is preliminary data.</text>
</comment>
<proteinExistence type="predicted"/>